<dbReference type="Gene3D" id="1.10.640.10">
    <property type="entry name" value="Haem peroxidase domain superfamily, animal type"/>
    <property type="match status" value="1"/>
</dbReference>
<keyword evidence="1" id="KW-0560">Oxidoreductase</keyword>
<dbReference type="GO" id="GO:0006979">
    <property type="term" value="P:response to oxidative stress"/>
    <property type="evidence" value="ECO:0007669"/>
    <property type="project" value="InterPro"/>
</dbReference>
<dbReference type="PANTHER" id="PTHR11475">
    <property type="entry name" value="OXIDASE/PEROXIDASE"/>
    <property type="match status" value="1"/>
</dbReference>
<dbReference type="PROSITE" id="PS50292">
    <property type="entry name" value="PEROXIDASE_3"/>
    <property type="match status" value="1"/>
</dbReference>
<dbReference type="InterPro" id="IPR019791">
    <property type="entry name" value="Haem_peroxidase_animal"/>
</dbReference>
<dbReference type="PRINTS" id="PR00457">
    <property type="entry name" value="ANPEROXIDASE"/>
</dbReference>
<gene>
    <name evidence="3" type="ORF">TGEB3V08_LOCUS10040</name>
</gene>
<reference evidence="3" key="1">
    <citation type="submission" date="2020-11" db="EMBL/GenBank/DDBJ databases">
        <authorList>
            <person name="Tran Van P."/>
        </authorList>
    </citation>
    <scope>NUCLEOTIDE SEQUENCE</scope>
</reference>
<protein>
    <recommendedName>
        <fullName evidence="4">Peroxidase</fullName>
    </recommendedName>
</protein>
<feature type="region of interest" description="Disordered" evidence="2">
    <location>
        <begin position="83"/>
        <end position="111"/>
    </location>
</feature>
<name>A0A7R9K6T1_TIMGE</name>
<dbReference type="SUPFAM" id="SSF48113">
    <property type="entry name" value="Heme-dependent peroxidases"/>
    <property type="match status" value="1"/>
</dbReference>
<sequence>MTIKAVHRYGLDDDQCGQFVTSMKLNSTQLGSKCTPQDGPSFSCVLSTKYRSLDGSCNNPSHYSWGKAFTGYRRLIFPHYGDGVQEPRKPVQGRALPSARKVSTSMTQNGSTAHSESTLAAMQWGQFFGLQCMNYVRTVNAMRSDCSFGPAEQMNQATHFLDGSMIYGSTVEQHQKLRSFTNGKMLESRNGRTYLPLTDKPMHYCQLSSNSATCYKSGDIRVNAHPQLTVMHTVWLREHNRVAGELAALNPHWIDSKLFEEARRIVVAEIQHITYSEWLPLVLGLLGRKEEKVKVETGWEGGRGVPGYGNILVSKFPPAKLGSIATIGEGDKYTKKMGLKLKKNGFSEDYDENVNPTVTNGFATAAIRFLYSMMEGNIKLFDEHRNHNGSIALNHNYNKPRVVEESGKLDELLRGLATQNGQKSDLEYSSDVLSLLYRDMDRYGMDVVSLDIQRGRDHGLPGYNHFRKLCGLTKVKNFNGFQDVISKAMVQKMQSVYSHPDDVDLMIGGMAERPIDGSLLGPTFRCIVAEQFAKTKRGDKFFYDLSRKSGSFTDGQLREIRKTTLGRIFCDNGDNIHEMQSNVFQTPSTSNPLSSCQNTTVLPRLSFTSWKELPTRTGECLTTPRHRTQGRSGVQANYPVQGRDARDRCHKGRLPPIADIYELEEAKT</sequence>
<dbReference type="InterPro" id="IPR037120">
    <property type="entry name" value="Haem_peroxidase_sf_animal"/>
</dbReference>
<dbReference type="InterPro" id="IPR010255">
    <property type="entry name" value="Haem_peroxidase_sf"/>
</dbReference>
<feature type="compositionally biased region" description="Polar residues" evidence="2">
    <location>
        <begin position="101"/>
        <end position="111"/>
    </location>
</feature>
<evidence type="ECO:0000256" key="2">
    <source>
        <dbReference type="SAM" id="MobiDB-lite"/>
    </source>
</evidence>
<dbReference type="GO" id="GO:0004601">
    <property type="term" value="F:peroxidase activity"/>
    <property type="evidence" value="ECO:0007669"/>
    <property type="project" value="UniProtKB-KW"/>
</dbReference>
<dbReference type="PANTHER" id="PTHR11475:SF125">
    <property type="entry name" value="GH11385P"/>
    <property type="match status" value="1"/>
</dbReference>
<dbReference type="AlphaFoldDB" id="A0A7R9K6T1"/>
<evidence type="ECO:0000256" key="1">
    <source>
        <dbReference type="ARBA" id="ARBA00022559"/>
    </source>
</evidence>
<dbReference type="CDD" id="cd09823">
    <property type="entry name" value="peroxinectin_like"/>
    <property type="match status" value="1"/>
</dbReference>
<keyword evidence="1" id="KW-0575">Peroxidase</keyword>
<organism evidence="3">
    <name type="scientific">Timema genevievae</name>
    <name type="common">Walking stick</name>
    <dbReference type="NCBI Taxonomy" id="629358"/>
    <lineage>
        <taxon>Eukaryota</taxon>
        <taxon>Metazoa</taxon>
        <taxon>Ecdysozoa</taxon>
        <taxon>Arthropoda</taxon>
        <taxon>Hexapoda</taxon>
        <taxon>Insecta</taxon>
        <taxon>Pterygota</taxon>
        <taxon>Neoptera</taxon>
        <taxon>Polyneoptera</taxon>
        <taxon>Phasmatodea</taxon>
        <taxon>Timematodea</taxon>
        <taxon>Timematoidea</taxon>
        <taxon>Timematidae</taxon>
        <taxon>Timema</taxon>
    </lineage>
</organism>
<evidence type="ECO:0008006" key="4">
    <source>
        <dbReference type="Google" id="ProtNLM"/>
    </source>
</evidence>
<dbReference type="GO" id="GO:0020037">
    <property type="term" value="F:heme binding"/>
    <property type="evidence" value="ECO:0007669"/>
    <property type="project" value="InterPro"/>
</dbReference>
<evidence type="ECO:0000313" key="3">
    <source>
        <dbReference type="EMBL" id="CAD7606904.1"/>
    </source>
</evidence>
<accession>A0A7R9K6T1</accession>
<proteinExistence type="predicted"/>
<dbReference type="Pfam" id="PF03098">
    <property type="entry name" value="An_peroxidase"/>
    <property type="match status" value="2"/>
</dbReference>
<dbReference type="EMBL" id="OE845216">
    <property type="protein sequence ID" value="CAD7606904.1"/>
    <property type="molecule type" value="Genomic_DNA"/>
</dbReference>